<organism evidence="2 3">
    <name type="scientific">Forsythia ovata</name>
    <dbReference type="NCBI Taxonomy" id="205694"/>
    <lineage>
        <taxon>Eukaryota</taxon>
        <taxon>Viridiplantae</taxon>
        <taxon>Streptophyta</taxon>
        <taxon>Embryophyta</taxon>
        <taxon>Tracheophyta</taxon>
        <taxon>Spermatophyta</taxon>
        <taxon>Magnoliopsida</taxon>
        <taxon>eudicotyledons</taxon>
        <taxon>Gunneridae</taxon>
        <taxon>Pentapetalae</taxon>
        <taxon>asterids</taxon>
        <taxon>lamiids</taxon>
        <taxon>Lamiales</taxon>
        <taxon>Oleaceae</taxon>
        <taxon>Forsythieae</taxon>
        <taxon>Forsythia</taxon>
    </lineage>
</organism>
<evidence type="ECO:0000313" key="3">
    <source>
        <dbReference type="Proteomes" id="UP001604277"/>
    </source>
</evidence>
<dbReference type="EMBL" id="JBFOLJ010000054">
    <property type="protein sequence ID" value="KAL2456714.1"/>
    <property type="molecule type" value="Genomic_DNA"/>
</dbReference>
<comment type="caution">
    <text evidence="2">The sequence shown here is derived from an EMBL/GenBank/DDBJ whole genome shotgun (WGS) entry which is preliminary data.</text>
</comment>
<accession>A0ABD1P0K7</accession>
<protein>
    <submittedName>
        <fullName evidence="2">Uncharacterized protein</fullName>
    </submittedName>
</protein>
<reference evidence="3" key="1">
    <citation type="submission" date="2024-07" db="EMBL/GenBank/DDBJ databases">
        <title>Two chromosome-level genome assemblies of Korean endemic species Abeliophyllum distichum and Forsythia ovata (Oleaceae).</title>
        <authorList>
            <person name="Jang H."/>
        </authorList>
    </citation>
    <scope>NUCLEOTIDE SEQUENCE [LARGE SCALE GENOMIC DNA]</scope>
</reference>
<feature type="region of interest" description="Disordered" evidence="1">
    <location>
        <begin position="112"/>
        <end position="148"/>
    </location>
</feature>
<evidence type="ECO:0000313" key="2">
    <source>
        <dbReference type="EMBL" id="KAL2456714.1"/>
    </source>
</evidence>
<proteinExistence type="predicted"/>
<name>A0ABD1P0K7_9LAMI</name>
<sequence>MGCWGLAVFASDPVPEITVPQTLSHRRSSSLPKIGLVGLAAKRIPLVVKKKSSDNDQKRTLAGLSLKGFANYDAEASGVSKRVEEAKAKGTGSNIGQSFKWHLEDNDDLEVLEEGGLSKKARRPRTASSRSPQNMATGGDEVSVVLEE</sequence>
<evidence type="ECO:0000256" key="1">
    <source>
        <dbReference type="SAM" id="MobiDB-lite"/>
    </source>
</evidence>
<keyword evidence="3" id="KW-1185">Reference proteome</keyword>
<dbReference type="AlphaFoldDB" id="A0ABD1P0K7"/>
<dbReference type="Proteomes" id="UP001604277">
    <property type="component" value="Unassembled WGS sequence"/>
</dbReference>
<gene>
    <name evidence="2" type="ORF">Fot_56711</name>
</gene>